<keyword evidence="2" id="KW-0238">DNA-binding</keyword>
<dbReference type="InterPro" id="IPR001647">
    <property type="entry name" value="HTH_TetR"/>
</dbReference>
<dbReference type="Proteomes" id="UP000077349">
    <property type="component" value="Unassembled WGS sequence"/>
</dbReference>
<evidence type="ECO:0000256" key="3">
    <source>
        <dbReference type="ARBA" id="ARBA00023163"/>
    </source>
</evidence>
<dbReference type="SUPFAM" id="SSF46689">
    <property type="entry name" value="Homeodomain-like"/>
    <property type="match status" value="1"/>
</dbReference>
<accession>A0A087PXB3</accession>
<dbReference type="PANTHER" id="PTHR30055">
    <property type="entry name" value="HTH-TYPE TRANSCRIPTIONAL REGULATOR RUTR"/>
    <property type="match status" value="1"/>
</dbReference>
<dbReference type="Gene3D" id="1.10.357.10">
    <property type="entry name" value="Tetracycline Repressor, domain 2"/>
    <property type="match status" value="1"/>
</dbReference>
<evidence type="ECO:0000313" key="4">
    <source>
        <dbReference type="EMBL" id="OAG78451.1"/>
    </source>
</evidence>
<dbReference type="GO" id="GO:0000976">
    <property type="term" value="F:transcription cis-regulatory region binding"/>
    <property type="evidence" value="ECO:0007669"/>
    <property type="project" value="TreeGrafter"/>
</dbReference>
<dbReference type="Pfam" id="PF00440">
    <property type="entry name" value="TetR_N"/>
    <property type="match status" value="1"/>
</dbReference>
<reference evidence="4 5" key="1">
    <citation type="submission" date="2016-03" db="EMBL/GenBank/DDBJ databases">
        <title>Draft genome sequence of Acetobacter malorum CECT 7742, a strain isolated from strawberry vinegar.</title>
        <authorList>
            <person name="Sainz F."/>
            <person name="Mas A."/>
            <person name="Torija M.J."/>
        </authorList>
    </citation>
    <scope>NUCLEOTIDE SEQUENCE [LARGE SCALE GENOMIC DNA]</scope>
    <source>
        <strain evidence="4 5">CECT 7742</strain>
    </source>
</reference>
<dbReference type="GO" id="GO:0003700">
    <property type="term" value="F:DNA-binding transcription factor activity"/>
    <property type="evidence" value="ECO:0007669"/>
    <property type="project" value="TreeGrafter"/>
</dbReference>
<organism evidence="4 5">
    <name type="scientific">Acetobacter malorum</name>
    <dbReference type="NCBI Taxonomy" id="178901"/>
    <lineage>
        <taxon>Bacteria</taxon>
        <taxon>Pseudomonadati</taxon>
        <taxon>Pseudomonadota</taxon>
        <taxon>Alphaproteobacteria</taxon>
        <taxon>Acetobacterales</taxon>
        <taxon>Acetobacteraceae</taxon>
        <taxon>Acetobacter</taxon>
    </lineage>
</organism>
<name>A0A087PXB3_9PROT</name>
<dbReference type="InterPro" id="IPR050109">
    <property type="entry name" value="HTH-type_TetR-like_transc_reg"/>
</dbReference>
<dbReference type="PANTHER" id="PTHR30055:SF234">
    <property type="entry name" value="HTH-TYPE TRANSCRIPTIONAL REGULATOR BETI"/>
    <property type="match status" value="1"/>
</dbReference>
<dbReference type="AlphaFoldDB" id="A0A087PXB3"/>
<dbReference type="PROSITE" id="PS50977">
    <property type="entry name" value="HTH_TETR_2"/>
    <property type="match status" value="1"/>
</dbReference>
<evidence type="ECO:0000256" key="1">
    <source>
        <dbReference type="ARBA" id="ARBA00023015"/>
    </source>
</evidence>
<protein>
    <submittedName>
        <fullName evidence="4">Putative transcriptional regulatory protein, TetR family</fullName>
    </submittedName>
</protein>
<evidence type="ECO:0000256" key="2">
    <source>
        <dbReference type="ARBA" id="ARBA00023125"/>
    </source>
</evidence>
<dbReference type="STRING" id="178901.AmDm5_0457"/>
<keyword evidence="3" id="KW-0804">Transcription</keyword>
<sequence length="194" mass="21818">MLRDEYAAQTRQRIIEAFIALLEESEDSSIATSALAKRAGVSLRTVYRYFPSRDALLAATADWLNTEVFGLASQDDPEGVVKGFQVAVGKFDNRPDLARILALTRIGRSMRSTFRNELASRRRSLLWNDTPGIPAPDRLRTEAVLACLDNVQSWLTLREEFDMDAKEIGATIGWAMELVLNETRRSAQTKKKKP</sequence>
<keyword evidence="1" id="KW-0805">Transcription regulation</keyword>
<dbReference type="EMBL" id="LVHD01000003">
    <property type="protein sequence ID" value="OAG78451.1"/>
    <property type="molecule type" value="Genomic_DNA"/>
</dbReference>
<evidence type="ECO:0000313" key="5">
    <source>
        <dbReference type="Proteomes" id="UP000077349"/>
    </source>
</evidence>
<dbReference type="PATRIC" id="fig|178901.10.peg.448"/>
<proteinExistence type="predicted"/>
<gene>
    <name evidence="4" type="ORF">Amal_00464</name>
</gene>
<comment type="caution">
    <text evidence="4">The sequence shown here is derived from an EMBL/GenBank/DDBJ whole genome shotgun (WGS) entry which is preliminary data.</text>
</comment>
<dbReference type="InterPro" id="IPR009057">
    <property type="entry name" value="Homeodomain-like_sf"/>
</dbReference>
<dbReference type="eggNOG" id="COG1309">
    <property type="taxonomic scope" value="Bacteria"/>
</dbReference>